<dbReference type="InterPro" id="IPR008146">
    <property type="entry name" value="Gln_synth_cat_dom"/>
</dbReference>
<dbReference type="EMBL" id="DVJJ01000082">
    <property type="protein sequence ID" value="HIS64826.1"/>
    <property type="molecule type" value="Genomic_DNA"/>
</dbReference>
<dbReference type="GO" id="GO:0004356">
    <property type="term" value="F:glutamine synthetase activity"/>
    <property type="evidence" value="ECO:0007669"/>
    <property type="project" value="InterPro"/>
</dbReference>
<evidence type="ECO:0000313" key="6">
    <source>
        <dbReference type="Proteomes" id="UP000886741"/>
    </source>
</evidence>
<dbReference type="GO" id="GO:0006542">
    <property type="term" value="P:glutamine biosynthetic process"/>
    <property type="evidence" value="ECO:0007669"/>
    <property type="project" value="InterPro"/>
</dbReference>
<evidence type="ECO:0000259" key="3">
    <source>
        <dbReference type="PROSITE" id="PS51986"/>
    </source>
</evidence>
<sequence>MKTSAAKVPELFGSMVFNEAAMQQYMSKSTFQAWKQCLRDGTTLPLTVANEIAEAMKEWATDRGATHFTHWFQPMTGVTAEKHDSFISPIEGGRVIMDFSGKELVRGEPDASSFPSGGLRATFEARGYTAWDPSSFAFIKEGSLYIPTVFCSYSGEALDKKTPLLRSMDAVSKQAIRILRLFGDTESKRVTASVGPEQEYFLIDKSLFAQRPDLRFCGRTLFGAKPPKGQELEDHYFGAITPRVAAYMQDLDEELWKLGVLSKTKHNEVAPSQHEMAPIFSDANTASDHNQLAMETMRRVADRHGFVCLLHEKPFAGVNGSGKHDNWSLATDTGKNLFAPGATPSQNAQFLLFLAAFIKGVDEYQEMLRCSVASAGNDHRLGANEAPPAIISVFLGNELLAIVDALIHGTSYTEAEKRTLSIGVDTLPHIPQDTTDRNRTSPVAFTGNKFEFRMPGSSQSIAGPNIALNTIMAEELRKFADELEQAEEFTAALHALVVRTLKEHSRILFNGNGYEDAWIVEAERRGLSNLRSAPEAFGVYLKPENVALFTNHGVFTETEIRARNEIHFEAYCKKIHIEAQTALDMVRRQILPTALSYIHELTDAVVSKQTAVPGLSCAVETETIRQLTALAEGLHGGAALLERSLDQLPESITEQAAYYHDTVLSHMDALRRDADLLETLIPAQRWPFPTYAQLLFSE</sequence>
<dbReference type="InterPro" id="IPR040577">
    <property type="entry name" value="Gln-synt_C"/>
</dbReference>
<comment type="caution">
    <text evidence="5">The sequence shown here is derived from an EMBL/GenBank/DDBJ whole genome shotgun (WGS) entry which is preliminary data.</text>
</comment>
<evidence type="ECO:0000259" key="4">
    <source>
        <dbReference type="PROSITE" id="PS51987"/>
    </source>
</evidence>
<accession>A0A9D1FA12</accession>
<dbReference type="Pfam" id="PF12437">
    <property type="entry name" value="GSIII_N"/>
    <property type="match status" value="1"/>
</dbReference>
<dbReference type="InterPro" id="IPR052725">
    <property type="entry name" value="GS_Type-3"/>
</dbReference>
<dbReference type="SUPFAM" id="SSF55931">
    <property type="entry name" value="Glutamine synthetase/guanido kinase"/>
    <property type="match status" value="1"/>
</dbReference>
<organism evidence="5 6">
    <name type="scientific">Candidatus Avoscillospira avistercoris</name>
    <dbReference type="NCBI Taxonomy" id="2840707"/>
    <lineage>
        <taxon>Bacteria</taxon>
        <taxon>Bacillati</taxon>
        <taxon>Bacillota</taxon>
        <taxon>Clostridia</taxon>
        <taxon>Eubacteriales</taxon>
        <taxon>Oscillospiraceae</taxon>
        <taxon>Oscillospiraceae incertae sedis</taxon>
        <taxon>Candidatus Avoscillospira</taxon>
    </lineage>
</organism>
<dbReference type="Pfam" id="PF00120">
    <property type="entry name" value="Gln-synt_C"/>
    <property type="match status" value="1"/>
</dbReference>
<evidence type="ECO:0000313" key="5">
    <source>
        <dbReference type="EMBL" id="HIS64826.1"/>
    </source>
</evidence>
<gene>
    <name evidence="5" type="ORF">IAA83_05580</name>
</gene>
<name>A0A9D1FA12_9FIRM</name>
<dbReference type="AlphaFoldDB" id="A0A9D1FA12"/>
<comment type="similarity">
    <text evidence="1 2">Belongs to the glutamine synthetase family.</text>
</comment>
<dbReference type="SMART" id="SM01230">
    <property type="entry name" value="Gln-synt_C"/>
    <property type="match status" value="1"/>
</dbReference>
<dbReference type="PANTHER" id="PTHR42974:SF1">
    <property type="entry name" value="TYPE-3 GLUTAMINE SYNTHETASE"/>
    <property type="match status" value="1"/>
</dbReference>
<dbReference type="Proteomes" id="UP000886741">
    <property type="component" value="Unassembled WGS sequence"/>
</dbReference>
<dbReference type="PROSITE" id="PS51987">
    <property type="entry name" value="GS_CATALYTIC"/>
    <property type="match status" value="1"/>
</dbReference>
<dbReference type="InterPro" id="IPR027303">
    <property type="entry name" value="Gln_synth_gly_rich_site"/>
</dbReference>
<dbReference type="PROSITE" id="PS00181">
    <property type="entry name" value="GLNA_ATP"/>
    <property type="match status" value="1"/>
</dbReference>
<dbReference type="PROSITE" id="PS51986">
    <property type="entry name" value="GS_BETA_GRASP"/>
    <property type="match status" value="1"/>
</dbReference>
<dbReference type="Gene3D" id="1.20.120.1560">
    <property type="match status" value="1"/>
</dbReference>
<evidence type="ECO:0000256" key="2">
    <source>
        <dbReference type="RuleBase" id="RU000384"/>
    </source>
</evidence>
<feature type="domain" description="GS catalytic" evidence="4">
    <location>
        <begin position="160"/>
        <end position="590"/>
    </location>
</feature>
<dbReference type="InterPro" id="IPR014746">
    <property type="entry name" value="Gln_synth/guanido_kin_cat_dom"/>
</dbReference>
<feature type="domain" description="GS beta-grasp" evidence="3">
    <location>
        <begin position="66"/>
        <end position="155"/>
    </location>
</feature>
<dbReference type="PANTHER" id="PTHR42974">
    <property type="entry name" value="GLUTAMINE SYNTHETASE"/>
    <property type="match status" value="1"/>
</dbReference>
<protein>
    <submittedName>
        <fullName evidence="5">Glutamine synthetase III</fullName>
    </submittedName>
</protein>
<reference evidence="5" key="2">
    <citation type="journal article" date="2021" name="PeerJ">
        <title>Extensive microbial diversity within the chicken gut microbiome revealed by metagenomics and culture.</title>
        <authorList>
            <person name="Gilroy R."/>
            <person name="Ravi A."/>
            <person name="Getino M."/>
            <person name="Pursley I."/>
            <person name="Horton D.L."/>
            <person name="Alikhan N.F."/>
            <person name="Baker D."/>
            <person name="Gharbi K."/>
            <person name="Hall N."/>
            <person name="Watson M."/>
            <person name="Adriaenssens E.M."/>
            <person name="Foster-Nyarko E."/>
            <person name="Jarju S."/>
            <person name="Secka A."/>
            <person name="Antonio M."/>
            <person name="Oren A."/>
            <person name="Chaudhuri R.R."/>
            <person name="La Ragione R."/>
            <person name="Hildebrand F."/>
            <person name="Pallen M.J."/>
        </authorList>
    </citation>
    <scope>NUCLEOTIDE SEQUENCE</scope>
    <source>
        <strain evidence="5">ChiBcec16-1751</strain>
    </source>
</reference>
<dbReference type="Gene3D" id="3.30.590.10">
    <property type="entry name" value="Glutamine synthetase/guanido kinase, catalytic domain"/>
    <property type="match status" value="1"/>
</dbReference>
<dbReference type="InterPro" id="IPR022147">
    <property type="entry name" value="GSIII_N"/>
</dbReference>
<evidence type="ECO:0000256" key="1">
    <source>
        <dbReference type="PROSITE-ProRule" id="PRU01330"/>
    </source>
</evidence>
<reference evidence="5" key="1">
    <citation type="submission" date="2020-10" db="EMBL/GenBank/DDBJ databases">
        <authorList>
            <person name="Gilroy R."/>
        </authorList>
    </citation>
    <scope>NUCLEOTIDE SEQUENCE</scope>
    <source>
        <strain evidence="5">ChiBcec16-1751</strain>
    </source>
</reference>
<proteinExistence type="inferred from homology"/>
<dbReference type="InterPro" id="IPR008147">
    <property type="entry name" value="Gln_synt_N"/>
</dbReference>
<dbReference type="Pfam" id="PF18318">
    <property type="entry name" value="Gln-synt_C-ter"/>
    <property type="match status" value="1"/>
</dbReference>